<keyword evidence="2" id="KW-1185">Reference proteome</keyword>
<dbReference type="Pfam" id="PF21848">
    <property type="entry name" value="DUF6907"/>
    <property type="match status" value="1"/>
</dbReference>
<name>A0A9W6QVV3_9PSEU</name>
<proteinExistence type="predicted"/>
<protein>
    <submittedName>
        <fullName evidence="1">Uncharacterized protein</fullName>
    </submittedName>
</protein>
<dbReference type="EMBL" id="BSTI01000001">
    <property type="protein sequence ID" value="GLY63885.1"/>
    <property type="molecule type" value="Genomic_DNA"/>
</dbReference>
<accession>A0A9W6QVV3</accession>
<evidence type="ECO:0000313" key="1">
    <source>
        <dbReference type="EMBL" id="GLY63885.1"/>
    </source>
</evidence>
<reference evidence="1" key="1">
    <citation type="submission" date="2023-03" db="EMBL/GenBank/DDBJ databases">
        <title>Amycolatopsis taiwanensis NBRC 103393.</title>
        <authorList>
            <person name="Ichikawa N."/>
            <person name="Sato H."/>
            <person name="Tonouchi N."/>
        </authorList>
    </citation>
    <scope>NUCLEOTIDE SEQUENCE</scope>
    <source>
        <strain evidence="1">NBRC 103393</strain>
    </source>
</reference>
<dbReference type="InterPro" id="IPR054202">
    <property type="entry name" value="DUF6907"/>
</dbReference>
<evidence type="ECO:0000313" key="2">
    <source>
        <dbReference type="Proteomes" id="UP001165136"/>
    </source>
</evidence>
<gene>
    <name evidence="1" type="ORF">Atai01_05040</name>
</gene>
<dbReference type="AlphaFoldDB" id="A0A9W6QVV3"/>
<organism evidence="1 2">
    <name type="scientific">Amycolatopsis taiwanensis</name>
    <dbReference type="NCBI Taxonomy" id="342230"/>
    <lineage>
        <taxon>Bacteria</taxon>
        <taxon>Bacillati</taxon>
        <taxon>Actinomycetota</taxon>
        <taxon>Actinomycetes</taxon>
        <taxon>Pseudonocardiales</taxon>
        <taxon>Pseudonocardiaceae</taxon>
        <taxon>Amycolatopsis</taxon>
    </lineage>
</organism>
<dbReference type="Proteomes" id="UP001165136">
    <property type="component" value="Unassembled WGS sequence"/>
</dbReference>
<comment type="caution">
    <text evidence="1">The sequence shown here is derived from an EMBL/GenBank/DDBJ whole genome shotgun (WGS) entry which is preliminary data.</text>
</comment>
<sequence>MPSRVRSGHGRVSAATPAYILTTVKGTVTMSDTSGEVLASPYWLHAPCPSWCDGIHEDSDLIVDRRHRSGWGKQIQLSTMEPAAVDLGIVDDQVRYESCLLDVRLDQGYREIEPRIRVAEVHHRSRFVLTLTEAEQLGKALTEAIALTRAE</sequence>